<comment type="caution">
    <text evidence="6">The sequence shown here is derived from an EMBL/GenBank/DDBJ whole genome shotgun (WGS) entry which is preliminary data.</text>
</comment>
<reference evidence="6 7" key="1">
    <citation type="journal article" date="2019" name="ISME J.">
        <title>Genome analyses of uncultured TG2/ZB3 bacteria in 'Margulisbacteria' specifically attached to ectosymbiotic spirochetes of protists in the termite gut.</title>
        <authorList>
            <person name="Utami Y.D."/>
            <person name="Kuwahara H."/>
            <person name="Igai K."/>
            <person name="Murakami T."/>
            <person name="Sugaya K."/>
            <person name="Morikawa T."/>
            <person name="Nagura Y."/>
            <person name="Yuki M."/>
            <person name="Deevong P."/>
            <person name="Inoue T."/>
            <person name="Kihara K."/>
            <person name="Lo N."/>
            <person name="Yamada A."/>
            <person name="Ohkuma M."/>
            <person name="Hongoh Y."/>
        </authorList>
    </citation>
    <scope>NUCLEOTIDE SEQUENCE [LARGE SCALE GENOMIC DNA]</scope>
    <source>
        <strain evidence="6">NkOx7-01</strain>
    </source>
</reference>
<dbReference type="Gene3D" id="3.30.70.120">
    <property type="match status" value="1"/>
</dbReference>
<evidence type="ECO:0000256" key="2">
    <source>
        <dbReference type="ARBA" id="ARBA00022112"/>
    </source>
</evidence>
<dbReference type="SUPFAM" id="SSF102705">
    <property type="entry name" value="NIF3 (NGG1p interacting factor 3)-like"/>
    <property type="match status" value="1"/>
</dbReference>
<dbReference type="PANTHER" id="PTHR13799">
    <property type="entry name" value="NGG1 INTERACTING FACTOR 3"/>
    <property type="match status" value="1"/>
</dbReference>
<feature type="binding site" evidence="5">
    <location>
        <position position="313"/>
    </location>
    <ligand>
        <name>a divalent metal cation</name>
        <dbReference type="ChEBI" id="CHEBI:60240"/>
        <label>1</label>
    </ligand>
</feature>
<evidence type="ECO:0000256" key="4">
    <source>
        <dbReference type="PIRNR" id="PIRNR037489"/>
    </source>
</evidence>
<evidence type="ECO:0000313" key="7">
    <source>
        <dbReference type="Proteomes" id="UP000269352"/>
    </source>
</evidence>
<organism evidence="6 7">
    <name type="scientific">Termititenax aidoneus</name>
    <dbReference type="NCBI Taxonomy" id="2218524"/>
    <lineage>
        <taxon>Bacteria</taxon>
        <taxon>Bacillati</taxon>
        <taxon>Candidatus Margulisiibacteriota</taxon>
        <taxon>Candidatus Termititenacia</taxon>
        <taxon>Candidatus Termititenacales</taxon>
        <taxon>Candidatus Termititenacaceae</taxon>
        <taxon>Candidatus Termititenax</taxon>
    </lineage>
</organism>
<keyword evidence="3 4" id="KW-0479">Metal-binding</keyword>
<sequence>MKLQTVIQAMNRIAPPQYACTWDTQIGLQIGNKNAEIKKALVTLDITSALVNTAVKQKADLIVAHHALFFRPLESITLHSPLGKNIAKLIKNDIAVFIAHTNLDAAPDGVNWTLARRSGLDPQKCEVIEPTYREQLYKYVVFVPAEAVEAVHEAIAAAGGGYIGKYSDCTFRLSGTGTFRPLDGAKPYTGRQGELAKAEEIRIETIIAEEKIGALLNAVRARHPYEEIAYDLYPLKNSGRTYGIGLLGRPEKNSQYAGYKKIAVASGSGGSLVQKAWDKGAELLITGEAGYHDQLLAAELGLELKICGHRETEEIVVPALREKLKTECPELAIL</sequence>
<feature type="binding site" evidence="5">
    <location>
        <position position="309"/>
    </location>
    <ligand>
        <name>a divalent metal cation</name>
        <dbReference type="ChEBI" id="CHEBI:60240"/>
        <label>1</label>
    </ligand>
</feature>
<gene>
    <name evidence="6" type="ORF">NO1_1557</name>
</gene>
<dbReference type="Proteomes" id="UP000269352">
    <property type="component" value="Unassembled WGS sequence"/>
</dbReference>
<dbReference type="InterPro" id="IPR017221">
    <property type="entry name" value="DUF34/NIF3_bac"/>
</dbReference>
<keyword evidence="7" id="KW-1185">Reference proteome</keyword>
<dbReference type="EMBL" id="BGZN01000042">
    <property type="protein sequence ID" value="GBR74368.1"/>
    <property type="molecule type" value="Genomic_DNA"/>
</dbReference>
<feature type="binding site" evidence="5">
    <location>
        <position position="104"/>
    </location>
    <ligand>
        <name>a divalent metal cation</name>
        <dbReference type="ChEBI" id="CHEBI:60240"/>
        <label>1</label>
    </ligand>
</feature>
<dbReference type="PANTHER" id="PTHR13799:SF14">
    <property type="entry name" value="GTP CYCLOHYDROLASE 1 TYPE 2 HOMOLOG"/>
    <property type="match status" value="1"/>
</dbReference>
<dbReference type="InterPro" id="IPR002678">
    <property type="entry name" value="DUF34/NIF3"/>
</dbReference>
<name>A0A388TC07_TERA1</name>
<proteinExistence type="inferred from homology"/>
<dbReference type="Pfam" id="PF01784">
    <property type="entry name" value="DUF34_NIF3"/>
    <property type="match status" value="1"/>
</dbReference>
<evidence type="ECO:0000256" key="5">
    <source>
        <dbReference type="PIRSR" id="PIRSR602678-1"/>
    </source>
</evidence>
<dbReference type="AlphaFoldDB" id="A0A388TC07"/>
<dbReference type="GO" id="GO:0046872">
    <property type="term" value="F:metal ion binding"/>
    <property type="evidence" value="ECO:0007669"/>
    <property type="project" value="UniProtKB-UniRule"/>
</dbReference>
<dbReference type="InterPro" id="IPR036069">
    <property type="entry name" value="DUF34/NIF3_sf"/>
</dbReference>
<evidence type="ECO:0000256" key="1">
    <source>
        <dbReference type="ARBA" id="ARBA00006964"/>
    </source>
</evidence>
<comment type="similarity">
    <text evidence="1 4">Belongs to the GTP cyclohydrolase I type 2/NIF3 family.</text>
</comment>
<accession>A0A388TC07</accession>
<evidence type="ECO:0000313" key="6">
    <source>
        <dbReference type="EMBL" id="GBR74368.1"/>
    </source>
</evidence>
<protein>
    <recommendedName>
        <fullName evidence="2 4">GTP cyclohydrolase 1 type 2 homolog</fullName>
    </recommendedName>
</protein>
<feature type="binding site" evidence="5">
    <location>
        <position position="65"/>
    </location>
    <ligand>
        <name>a divalent metal cation</name>
        <dbReference type="ChEBI" id="CHEBI:60240"/>
        <label>1</label>
    </ligand>
</feature>
<dbReference type="Gene3D" id="3.40.1390.30">
    <property type="entry name" value="NIF3 (NGG1p interacting factor 3)-like"/>
    <property type="match status" value="1"/>
</dbReference>
<dbReference type="NCBIfam" id="TIGR00486">
    <property type="entry name" value="YbgI_SA1388"/>
    <property type="match status" value="1"/>
</dbReference>
<dbReference type="FunFam" id="3.40.1390.30:FF:000001">
    <property type="entry name" value="GTP cyclohydrolase 1 type 2"/>
    <property type="match status" value="1"/>
</dbReference>
<dbReference type="PIRSF" id="PIRSF037489">
    <property type="entry name" value="UCP037489_NIF3_YqfO"/>
    <property type="match status" value="1"/>
</dbReference>
<feature type="binding site" evidence="5">
    <location>
        <position position="66"/>
    </location>
    <ligand>
        <name>a divalent metal cation</name>
        <dbReference type="ChEBI" id="CHEBI:60240"/>
        <label>1</label>
    </ligand>
</feature>
<dbReference type="InterPro" id="IPR015867">
    <property type="entry name" value="N-reg_PII/ATP_PRibTrfase_C"/>
</dbReference>
<evidence type="ECO:0000256" key="3">
    <source>
        <dbReference type="ARBA" id="ARBA00022723"/>
    </source>
</evidence>
<dbReference type="GO" id="GO:0005737">
    <property type="term" value="C:cytoplasm"/>
    <property type="evidence" value="ECO:0007669"/>
    <property type="project" value="TreeGrafter"/>
</dbReference>